<protein>
    <submittedName>
        <fullName evidence="1">Uncharacterized protein</fullName>
    </submittedName>
</protein>
<reference evidence="1" key="1">
    <citation type="journal article" date="2016" name="Gigascience">
        <title>De novo construction of an expanded transcriptome assembly for the western tarnished plant bug, Lygus hesperus.</title>
        <authorList>
            <person name="Tassone E.E."/>
            <person name="Geib S.M."/>
            <person name="Hall B."/>
            <person name="Fabrick J.A."/>
            <person name="Brent C.S."/>
            <person name="Hull J.J."/>
        </authorList>
    </citation>
    <scope>NUCLEOTIDE SEQUENCE</scope>
</reference>
<dbReference type="EMBL" id="GDHC01018608">
    <property type="protein sequence ID" value="JAQ00021.1"/>
    <property type="molecule type" value="Transcribed_RNA"/>
</dbReference>
<gene>
    <name evidence="1" type="ORF">g.41406</name>
</gene>
<sequence>MPDFHVNGTSCTYNNCVMDDVHKFAIWIRKTTLNLFVVRHNNDLLGDRNVEDEAAKSSSYEHEDEGLLDYECKHSIQLRKARQSPSFYYFFLQLACNRFEKYVG</sequence>
<accession>A0A146KU50</accession>
<proteinExistence type="predicted"/>
<organism evidence="1">
    <name type="scientific">Lygus hesperus</name>
    <name type="common">Western plant bug</name>
    <dbReference type="NCBI Taxonomy" id="30085"/>
    <lineage>
        <taxon>Eukaryota</taxon>
        <taxon>Metazoa</taxon>
        <taxon>Ecdysozoa</taxon>
        <taxon>Arthropoda</taxon>
        <taxon>Hexapoda</taxon>
        <taxon>Insecta</taxon>
        <taxon>Pterygota</taxon>
        <taxon>Neoptera</taxon>
        <taxon>Paraneoptera</taxon>
        <taxon>Hemiptera</taxon>
        <taxon>Heteroptera</taxon>
        <taxon>Panheteroptera</taxon>
        <taxon>Cimicomorpha</taxon>
        <taxon>Miridae</taxon>
        <taxon>Mirini</taxon>
        <taxon>Lygus</taxon>
    </lineage>
</organism>
<dbReference type="AlphaFoldDB" id="A0A146KU50"/>
<name>A0A146KU50_LYGHE</name>
<evidence type="ECO:0000313" key="1">
    <source>
        <dbReference type="EMBL" id="JAQ00021.1"/>
    </source>
</evidence>